<protein>
    <submittedName>
        <fullName evidence="1">Uncharacterized protein</fullName>
    </submittedName>
</protein>
<organism evidence="1 2">
    <name type="scientific">Ceraceosorus bombacis</name>
    <dbReference type="NCBI Taxonomy" id="401625"/>
    <lineage>
        <taxon>Eukaryota</taxon>
        <taxon>Fungi</taxon>
        <taxon>Dikarya</taxon>
        <taxon>Basidiomycota</taxon>
        <taxon>Ustilaginomycotina</taxon>
        <taxon>Exobasidiomycetes</taxon>
        <taxon>Ceraceosorales</taxon>
        <taxon>Ceraceosoraceae</taxon>
        <taxon>Ceraceosorus</taxon>
    </lineage>
</organism>
<name>A0A0P1BNT1_9BASI</name>
<dbReference type="Proteomes" id="UP000054845">
    <property type="component" value="Unassembled WGS sequence"/>
</dbReference>
<dbReference type="AlphaFoldDB" id="A0A0P1BNT1"/>
<keyword evidence="2" id="KW-1185">Reference proteome</keyword>
<evidence type="ECO:0000313" key="2">
    <source>
        <dbReference type="Proteomes" id="UP000054845"/>
    </source>
</evidence>
<accession>A0A0P1BNT1</accession>
<evidence type="ECO:0000313" key="1">
    <source>
        <dbReference type="EMBL" id="CEH18023.1"/>
    </source>
</evidence>
<dbReference type="EMBL" id="CCYA01000269">
    <property type="protein sequence ID" value="CEH18023.1"/>
    <property type="molecule type" value="Genomic_DNA"/>
</dbReference>
<sequence length="63" mass="6966">MQSNTLVILLGKAEISENKMVTRSLKLNCSFRTASDLAQPIITTTEGLCKRRGGNDGSERPKW</sequence>
<proteinExistence type="predicted"/>
<reference evidence="1 2" key="1">
    <citation type="submission" date="2014-09" db="EMBL/GenBank/DDBJ databases">
        <authorList>
            <person name="Magalhaes I.L.F."/>
            <person name="Oliveira U."/>
            <person name="Santos F.R."/>
            <person name="Vidigal T.H.D.A."/>
            <person name="Brescovit A.D."/>
            <person name="Santos A.J."/>
        </authorList>
    </citation>
    <scope>NUCLEOTIDE SEQUENCE [LARGE SCALE GENOMIC DNA]</scope>
</reference>